<evidence type="ECO:0000256" key="1">
    <source>
        <dbReference type="ARBA" id="ARBA00010830"/>
    </source>
</evidence>
<dbReference type="RefSeq" id="WP_179721869.1">
    <property type="nucleotide sequence ID" value="NZ_JACBZT010000001.1"/>
</dbReference>
<dbReference type="SMART" id="SM00257">
    <property type="entry name" value="LysM"/>
    <property type="match status" value="1"/>
</dbReference>
<gene>
    <name evidence="5" type="ORF">GGQ55_005185</name>
</gene>
<comment type="similarity">
    <text evidence="1">Belongs to the transglycosylase family. Rpf subfamily.</text>
</comment>
<dbReference type="Pfam" id="PF06737">
    <property type="entry name" value="Transglycosylas"/>
    <property type="match status" value="1"/>
</dbReference>
<sequence length="201" mass="20460">MSQHVLPRYRRVRRLLFGGTLALGTAVGAVALAAPASAATHDWSGVAQCESGGNWHINTGNGYYGGLQFSQATWAAYGGLAYASRADLATPGQQIAIAEKVLAGQGIGAWPVCGKYLTGGSTAVAAAPAPAPAPAAAAPAAPAAPARTGHHSSGGSYVVKRGDTLARIAAAHGVSWRTLWAQNRAVCHNPNLIYPGQRLSV</sequence>
<dbReference type="CDD" id="cd13925">
    <property type="entry name" value="RPF"/>
    <property type="match status" value="1"/>
</dbReference>
<dbReference type="AlphaFoldDB" id="A0A853CMX8"/>
<reference evidence="5 6" key="1">
    <citation type="submission" date="2020-07" db="EMBL/GenBank/DDBJ databases">
        <title>Sequencing the genomes of 1000 actinobacteria strains.</title>
        <authorList>
            <person name="Klenk H.-P."/>
        </authorList>
    </citation>
    <scope>NUCLEOTIDE SEQUENCE [LARGE SCALE GENOMIC DNA]</scope>
    <source>
        <strain evidence="5 6">DSM 104001</strain>
    </source>
</reference>
<dbReference type="InterPro" id="IPR023346">
    <property type="entry name" value="Lysozyme-like_dom_sf"/>
</dbReference>
<dbReference type="InterPro" id="IPR010618">
    <property type="entry name" value="RPF"/>
</dbReference>
<feature type="domain" description="LysM" evidence="4">
    <location>
        <begin position="155"/>
        <end position="201"/>
    </location>
</feature>
<comment type="caution">
    <text evidence="5">The sequence shown here is derived from an EMBL/GenBank/DDBJ whole genome shotgun (WGS) entry which is preliminary data.</text>
</comment>
<dbReference type="SUPFAM" id="SSF54106">
    <property type="entry name" value="LysM domain"/>
    <property type="match status" value="1"/>
</dbReference>
<protein>
    <submittedName>
        <fullName evidence="5">LysM repeat protein</fullName>
    </submittedName>
</protein>
<dbReference type="GO" id="GO:0016787">
    <property type="term" value="F:hydrolase activity"/>
    <property type="evidence" value="ECO:0007669"/>
    <property type="project" value="UniProtKB-KW"/>
</dbReference>
<feature type="signal peptide" evidence="3">
    <location>
        <begin position="1"/>
        <end position="38"/>
    </location>
</feature>
<proteinExistence type="inferred from homology"/>
<dbReference type="PANTHER" id="PTHR34700">
    <property type="entry name" value="POTASSIUM BINDING PROTEIN KBP"/>
    <property type="match status" value="1"/>
</dbReference>
<name>A0A853CMX8_9ACTN</name>
<evidence type="ECO:0000256" key="2">
    <source>
        <dbReference type="ARBA" id="ARBA00022801"/>
    </source>
</evidence>
<keyword evidence="2" id="KW-0378">Hydrolase</keyword>
<dbReference type="Gene3D" id="3.10.350.10">
    <property type="entry name" value="LysM domain"/>
    <property type="match status" value="1"/>
</dbReference>
<dbReference type="PROSITE" id="PS51782">
    <property type="entry name" value="LYSM"/>
    <property type="match status" value="1"/>
</dbReference>
<accession>A0A853CMX8</accession>
<evidence type="ECO:0000313" key="6">
    <source>
        <dbReference type="Proteomes" id="UP000541969"/>
    </source>
</evidence>
<feature type="chain" id="PRO_5032636003" evidence="3">
    <location>
        <begin position="39"/>
        <end position="201"/>
    </location>
</feature>
<dbReference type="PANTHER" id="PTHR34700:SF4">
    <property type="entry name" value="PHAGE-LIKE ELEMENT PBSX PROTEIN XKDP"/>
    <property type="match status" value="1"/>
</dbReference>
<dbReference type="InterPro" id="IPR018392">
    <property type="entry name" value="LysM"/>
</dbReference>
<keyword evidence="3" id="KW-0732">Signal</keyword>
<dbReference type="CDD" id="cd00118">
    <property type="entry name" value="LysM"/>
    <property type="match status" value="1"/>
</dbReference>
<dbReference type="EMBL" id="JACBZT010000001">
    <property type="protein sequence ID" value="NYJ08907.1"/>
    <property type="molecule type" value="Genomic_DNA"/>
</dbReference>
<dbReference type="InterPro" id="IPR052196">
    <property type="entry name" value="Bact_Kbp"/>
</dbReference>
<dbReference type="Gene3D" id="1.10.530.10">
    <property type="match status" value="1"/>
</dbReference>
<dbReference type="Pfam" id="PF01476">
    <property type="entry name" value="LysM"/>
    <property type="match status" value="1"/>
</dbReference>
<evidence type="ECO:0000256" key="3">
    <source>
        <dbReference type="SAM" id="SignalP"/>
    </source>
</evidence>
<organism evidence="5 6">
    <name type="scientific">Petropleomorpha daqingensis</name>
    <dbReference type="NCBI Taxonomy" id="2026353"/>
    <lineage>
        <taxon>Bacteria</taxon>
        <taxon>Bacillati</taxon>
        <taxon>Actinomycetota</taxon>
        <taxon>Actinomycetes</taxon>
        <taxon>Geodermatophilales</taxon>
        <taxon>Geodermatophilaceae</taxon>
        <taxon>Petropleomorpha</taxon>
    </lineage>
</organism>
<evidence type="ECO:0000259" key="4">
    <source>
        <dbReference type="PROSITE" id="PS51782"/>
    </source>
</evidence>
<dbReference type="SUPFAM" id="SSF53955">
    <property type="entry name" value="Lysozyme-like"/>
    <property type="match status" value="1"/>
</dbReference>
<evidence type="ECO:0000313" key="5">
    <source>
        <dbReference type="EMBL" id="NYJ08907.1"/>
    </source>
</evidence>
<dbReference type="InterPro" id="IPR036779">
    <property type="entry name" value="LysM_dom_sf"/>
</dbReference>
<dbReference type="Proteomes" id="UP000541969">
    <property type="component" value="Unassembled WGS sequence"/>
</dbReference>
<keyword evidence="6" id="KW-1185">Reference proteome</keyword>